<evidence type="ECO:0000256" key="5">
    <source>
        <dbReference type="ARBA" id="ARBA00022840"/>
    </source>
</evidence>
<dbReference type="PROSITE" id="PS50893">
    <property type="entry name" value="ABC_TRANSPORTER_2"/>
    <property type="match status" value="1"/>
</dbReference>
<name>A0A261VU81_9BORD</name>
<evidence type="ECO:0000256" key="1">
    <source>
        <dbReference type="ARBA" id="ARBA00005417"/>
    </source>
</evidence>
<feature type="domain" description="ABC transporter" evidence="6">
    <location>
        <begin position="31"/>
        <end position="242"/>
    </location>
</feature>
<dbReference type="InterPro" id="IPR003439">
    <property type="entry name" value="ABC_transporter-like_ATP-bd"/>
</dbReference>
<dbReference type="Gene3D" id="3.40.50.300">
    <property type="entry name" value="P-loop containing nucleotide triphosphate hydrolases"/>
    <property type="match status" value="1"/>
</dbReference>
<dbReference type="InterPro" id="IPR027417">
    <property type="entry name" value="P-loop_NTPase"/>
</dbReference>
<comment type="caution">
    <text evidence="7">The sequence shown here is derived from an EMBL/GenBank/DDBJ whole genome shotgun (WGS) entry which is preliminary data.</text>
</comment>
<dbReference type="InterPro" id="IPR050683">
    <property type="entry name" value="Bact_Polysacc_Export_ATP-bd"/>
</dbReference>
<evidence type="ECO:0000259" key="6">
    <source>
        <dbReference type="PROSITE" id="PS50893"/>
    </source>
</evidence>
<dbReference type="EMBL" id="NEVU01000001">
    <property type="protein sequence ID" value="OZI77387.1"/>
    <property type="molecule type" value="Genomic_DNA"/>
</dbReference>
<dbReference type="AlphaFoldDB" id="A0A261VU81"/>
<protein>
    <submittedName>
        <fullName evidence="7">ABC transporter ATP-binding protein</fullName>
    </submittedName>
</protein>
<keyword evidence="4" id="KW-0547">Nucleotide-binding</keyword>
<dbReference type="OrthoDB" id="9778870at2"/>
<dbReference type="GO" id="GO:0140359">
    <property type="term" value="F:ABC-type transporter activity"/>
    <property type="evidence" value="ECO:0007669"/>
    <property type="project" value="InterPro"/>
</dbReference>
<dbReference type="GO" id="GO:0005524">
    <property type="term" value="F:ATP binding"/>
    <property type="evidence" value="ECO:0007669"/>
    <property type="project" value="UniProtKB-KW"/>
</dbReference>
<dbReference type="InterPro" id="IPR003593">
    <property type="entry name" value="AAA+_ATPase"/>
</dbReference>
<keyword evidence="5 7" id="KW-0067">ATP-binding</keyword>
<evidence type="ECO:0000256" key="4">
    <source>
        <dbReference type="ARBA" id="ARBA00022741"/>
    </source>
</evidence>
<dbReference type="PANTHER" id="PTHR46743:SF2">
    <property type="entry name" value="TEICHOIC ACIDS EXPORT ATP-BINDING PROTEIN TAGH"/>
    <property type="match status" value="1"/>
</dbReference>
<dbReference type="CDD" id="cd03220">
    <property type="entry name" value="ABC_KpsT_Wzt"/>
    <property type="match status" value="1"/>
</dbReference>
<evidence type="ECO:0000256" key="2">
    <source>
        <dbReference type="ARBA" id="ARBA00022448"/>
    </source>
</evidence>
<keyword evidence="2" id="KW-0813">Transport</keyword>
<evidence type="ECO:0000313" key="7">
    <source>
        <dbReference type="EMBL" id="OZI77387.1"/>
    </source>
</evidence>
<dbReference type="InterPro" id="IPR015860">
    <property type="entry name" value="ABC_transpr_TagH-like"/>
</dbReference>
<proteinExistence type="inferred from homology"/>
<dbReference type="GO" id="GO:0016887">
    <property type="term" value="F:ATP hydrolysis activity"/>
    <property type="evidence" value="ECO:0007669"/>
    <property type="project" value="InterPro"/>
</dbReference>
<reference evidence="8" key="1">
    <citation type="submission" date="2017-05" db="EMBL/GenBank/DDBJ databases">
        <title>Complete and WGS of Bordetella genogroups.</title>
        <authorList>
            <person name="Spilker T."/>
            <person name="Lipuma J."/>
        </authorList>
    </citation>
    <scope>NUCLEOTIDE SEQUENCE [LARGE SCALE GENOMIC DNA]</scope>
    <source>
        <strain evidence="8">AU6712</strain>
    </source>
</reference>
<keyword evidence="8" id="KW-1185">Reference proteome</keyword>
<keyword evidence="3" id="KW-1003">Cell membrane</keyword>
<evidence type="ECO:0000313" key="8">
    <source>
        <dbReference type="Proteomes" id="UP000216429"/>
    </source>
</evidence>
<keyword evidence="3" id="KW-0472">Membrane</keyword>
<evidence type="ECO:0000256" key="3">
    <source>
        <dbReference type="ARBA" id="ARBA00022475"/>
    </source>
</evidence>
<dbReference type="Proteomes" id="UP000216429">
    <property type="component" value="Unassembled WGS sequence"/>
</dbReference>
<accession>A0A261VU81</accession>
<dbReference type="RefSeq" id="WP_094809960.1">
    <property type="nucleotide sequence ID" value="NZ_NEVU01000001.1"/>
</dbReference>
<dbReference type="SMART" id="SM00382">
    <property type="entry name" value="AAA"/>
    <property type="match status" value="1"/>
</dbReference>
<dbReference type="GO" id="GO:0016020">
    <property type="term" value="C:membrane"/>
    <property type="evidence" value="ECO:0007669"/>
    <property type="project" value="InterPro"/>
</dbReference>
<dbReference type="SUPFAM" id="SSF52540">
    <property type="entry name" value="P-loop containing nucleoside triphosphate hydrolases"/>
    <property type="match status" value="1"/>
</dbReference>
<dbReference type="PANTHER" id="PTHR46743">
    <property type="entry name" value="TEICHOIC ACIDS EXPORT ATP-BINDING PROTEIN TAGH"/>
    <property type="match status" value="1"/>
</dbReference>
<organism evidence="7 8">
    <name type="scientific">Bordetella genomosp. 12</name>
    <dbReference type="NCBI Taxonomy" id="463035"/>
    <lineage>
        <taxon>Bacteria</taxon>
        <taxon>Pseudomonadati</taxon>
        <taxon>Pseudomonadota</taxon>
        <taxon>Betaproteobacteria</taxon>
        <taxon>Burkholderiales</taxon>
        <taxon>Alcaligenaceae</taxon>
        <taxon>Bordetella</taxon>
    </lineage>
</organism>
<comment type="similarity">
    <text evidence="1">Belongs to the ABC transporter superfamily.</text>
</comment>
<sequence length="242" mass="26802">MAMIRFEGVSLTYPLFDLQASFLRNQIAKWLSLGLLCHRGGQVRAIDALRDINLEITQGDRVGLYGHNGAGKSTLLRTMAGIYPPQRGRISVQGQAAMLFDIEAGLDPELSGRENVLNLGLIMGLPADQCRALEPEVLAFSGLEAWRDVPVGAYSSGMRLRLLFAVATAVTPEILLLDEWFSTGDAEFQEKSLNRLQQMMDRTHITVLASHDQALLRRYCNRILVLDSGRLHEVSPTSFASF</sequence>
<gene>
    <name evidence="7" type="ORF">CAL22_02245</name>
</gene>
<dbReference type="Pfam" id="PF00005">
    <property type="entry name" value="ABC_tran"/>
    <property type="match status" value="1"/>
</dbReference>